<dbReference type="RefSeq" id="WP_088707654.1">
    <property type="nucleotide sequence ID" value="NZ_LSTO01000001.1"/>
</dbReference>
<evidence type="ECO:0000256" key="4">
    <source>
        <dbReference type="ARBA" id="ARBA00022519"/>
    </source>
</evidence>
<keyword evidence="6" id="KW-1133">Transmembrane helix</keyword>
<dbReference type="Pfam" id="PF05957">
    <property type="entry name" value="DUF883"/>
    <property type="match status" value="1"/>
</dbReference>
<evidence type="ECO:0000256" key="6">
    <source>
        <dbReference type="ARBA" id="ARBA00022989"/>
    </source>
</evidence>
<dbReference type="InterPro" id="IPR043604">
    <property type="entry name" value="DUF883_N"/>
</dbReference>
<dbReference type="PANTHER" id="PTHR35893">
    <property type="entry name" value="INNER MEMBRANE PROTEIN-RELATED"/>
    <property type="match status" value="1"/>
</dbReference>
<gene>
    <name evidence="10" type="ORF">AYR66_16225</name>
</gene>
<dbReference type="Proteomes" id="UP000197535">
    <property type="component" value="Unassembled WGS sequence"/>
</dbReference>
<evidence type="ECO:0000256" key="3">
    <source>
        <dbReference type="ARBA" id="ARBA00022475"/>
    </source>
</evidence>
<evidence type="ECO:0000256" key="2">
    <source>
        <dbReference type="ARBA" id="ARBA00010423"/>
    </source>
</evidence>
<evidence type="ECO:0000256" key="1">
    <source>
        <dbReference type="ARBA" id="ARBA00004377"/>
    </source>
</evidence>
<sequence>MLANNIKTVRNDMQTLVKDAQDLLREAGHASGEKAEELRARGLAMLDTAMEKAHEIQVIAVQKGKAAAHSTDEFVHEHPWKAVGIAAGIGLVVGMLISRR</sequence>
<dbReference type="EMBL" id="LSTO01000001">
    <property type="protein sequence ID" value="OWW20787.1"/>
    <property type="molecule type" value="Genomic_DNA"/>
</dbReference>
<feature type="domain" description="DUF883" evidence="9">
    <location>
        <begin position="71"/>
        <end position="100"/>
    </location>
</feature>
<evidence type="ECO:0000259" key="8">
    <source>
        <dbReference type="Pfam" id="PF05957"/>
    </source>
</evidence>
<evidence type="ECO:0000313" key="10">
    <source>
        <dbReference type="EMBL" id="OWW20787.1"/>
    </source>
</evidence>
<keyword evidence="4" id="KW-0997">Cell inner membrane</keyword>
<feature type="domain" description="DUF883" evidence="8">
    <location>
        <begin position="9"/>
        <end position="55"/>
    </location>
</feature>
<keyword evidence="7" id="KW-0472">Membrane</keyword>
<evidence type="ECO:0008006" key="12">
    <source>
        <dbReference type="Google" id="ProtNLM"/>
    </source>
</evidence>
<dbReference type="GO" id="GO:0043022">
    <property type="term" value="F:ribosome binding"/>
    <property type="evidence" value="ECO:0007669"/>
    <property type="project" value="InterPro"/>
</dbReference>
<proteinExistence type="inferred from homology"/>
<dbReference type="InterPro" id="IPR043605">
    <property type="entry name" value="DUF883_C"/>
</dbReference>
<accession>A0A254TF55</accession>
<dbReference type="OrthoDB" id="9181874at2"/>
<name>A0A254TF55_9BURK</name>
<evidence type="ECO:0000313" key="11">
    <source>
        <dbReference type="Proteomes" id="UP000197535"/>
    </source>
</evidence>
<protein>
    <recommendedName>
        <fullName evidence="12">DUF883 domain-containing protein</fullName>
    </recommendedName>
</protein>
<evidence type="ECO:0000259" key="9">
    <source>
        <dbReference type="Pfam" id="PF19029"/>
    </source>
</evidence>
<dbReference type="GO" id="GO:0005886">
    <property type="term" value="C:plasma membrane"/>
    <property type="evidence" value="ECO:0007669"/>
    <property type="project" value="UniProtKB-SubCell"/>
</dbReference>
<evidence type="ECO:0000256" key="5">
    <source>
        <dbReference type="ARBA" id="ARBA00022692"/>
    </source>
</evidence>
<dbReference type="Pfam" id="PF19029">
    <property type="entry name" value="DUF883_C"/>
    <property type="match status" value="1"/>
</dbReference>
<keyword evidence="5" id="KW-0812">Transmembrane</keyword>
<keyword evidence="11" id="KW-1185">Reference proteome</keyword>
<dbReference type="AlphaFoldDB" id="A0A254TF55"/>
<comment type="caution">
    <text evidence="10">The sequence shown here is derived from an EMBL/GenBank/DDBJ whole genome shotgun (WGS) entry which is preliminary data.</text>
</comment>
<organism evidence="10 11">
    <name type="scientific">Noviherbaspirillum denitrificans</name>
    <dbReference type="NCBI Taxonomy" id="1968433"/>
    <lineage>
        <taxon>Bacteria</taxon>
        <taxon>Pseudomonadati</taxon>
        <taxon>Pseudomonadota</taxon>
        <taxon>Betaproteobacteria</taxon>
        <taxon>Burkholderiales</taxon>
        <taxon>Oxalobacteraceae</taxon>
        <taxon>Noviherbaspirillum</taxon>
    </lineage>
</organism>
<keyword evidence="3" id="KW-1003">Cell membrane</keyword>
<dbReference type="InterPro" id="IPR010279">
    <property type="entry name" value="YqjD/ElaB"/>
</dbReference>
<comment type="subcellular location">
    <subcellularLocation>
        <location evidence="1">Cell inner membrane</location>
        <topology evidence="1">Single-pass membrane protein</topology>
    </subcellularLocation>
</comment>
<comment type="similarity">
    <text evidence="2">Belongs to the ElaB/YgaM/YqjD family.</text>
</comment>
<dbReference type="PANTHER" id="PTHR35893:SF3">
    <property type="entry name" value="INNER MEMBRANE PROTEIN"/>
    <property type="match status" value="1"/>
</dbReference>
<reference evidence="10 11" key="1">
    <citation type="submission" date="2016-02" db="EMBL/GenBank/DDBJ databases">
        <authorList>
            <person name="Wen L."/>
            <person name="He K."/>
            <person name="Yang H."/>
        </authorList>
    </citation>
    <scope>NUCLEOTIDE SEQUENCE [LARGE SCALE GENOMIC DNA]</scope>
    <source>
        <strain evidence="10 11">TSA40</strain>
    </source>
</reference>
<evidence type="ECO:0000256" key="7">
    <source>
        <dbReference type="ARBA" id="ARBA00023136"/>
    </source>
</evidence>